<accession>A0A4U8Z0G3</accession>
<reference evidence="1 2" key="1">
    <citation type="submission" date="2019-03" db="EMBL/GenBank/DDBJ databases">
        <authorList>
            <person name="Kox A.R. M."/>
        </authorList>
    </citation>
    <scope>NUCLEOTIDE SEQUENCE [LARGE SCALE GENOMIC DNA]</scope>
    <source>
        <strain evidence="1">MTUNDRAET4 annotated genome</strain>
    </source>
</reference>
<organism evidence="1 2">
    <name type="scientific">Methylocella tundrae</name>
    <dbReference type="NCBI Taxonomy" id="227605"/>
    <lineage>
        <taxon>Bacteria</taxon>
        <taxon>Pseudomonadati</taxon>
        <taxon>Pseudomonadota</taxon>
        <taxon>Alphaproteobacteria</taxon>
        <taxon>Hyphomicrobiales</taxon>
        <taxon>Beijerinckiaceae</taxon>
        <taxon>Methylocella</taxon>
    </lineage>
</organism>
<proteinExistence type="predicted"/>
<sequence>MERGLAGAYFSVGVRGILSEASSDKDQFQRKPRSRGVLPPAILRVRARCRRRHGSVGRKRLIIGSIGAGYLFDLHKRLDALLVN</sequence>
<name>A0A4U8Z0G3_METTU</name>
<evidence type="ECO:0000313" key="1">
    <source>
        <dbReference type="EMBL" id="VFU07868.1"/>
    </source>
</evidence>
<protein>
    <submittedName>
        <fullName evidence="1">Uncharacterized protein</fullName>
    </submittedName>
</protein>
<gene>
    <name evidence="1" type="ORF">MTUNDRAET4_0975</name>
</gene>
<dbReference type="Proteomes" id="UP000294360">
    <property type="component" value="Chromosome"/>
</dbReference>
<dbReference type="AlphaFoldDB" id="A0A4U8Z0G3"/>
<dbReference type="EMBL" id="LR536450">
    <property type="protein sequence ID" value="VFU07868.1"/>
    <property type="molecule type" value="Genomic_DNA"/>
</dbReference>
<evidence type="ECO:0000313" key="2">
    <source>
        <dbReference type="Proteomes" id="UP000294360"/>
    </source>
</evidence>
<dbReference type="KEGG" id="mtun:MTUNDRAET4_0975"/>